<reference evidence="2" key="1">
    <citation type="submission" date="2022-09" db="EMBL/GenBank/DDBJ databases">
        <title>Actin cytoskeleton and complex cell architecture in an #Asgard archaeon.</title>
        <authorList>
            <person name="Ponce Toledo R.I."/>
            <person name="Schleper C."/>
            <person name="Rodrigues Oliveira T."/>
            <person name="Wollweber F."/>
            <person name="Xu J."/>
            <person name="Rittmann S."/>
            <person name="Klingl A."/>
            <person name="Pilhofer M."/>
        </authorList>
    </citation>
    <scope>NUCLEOTIDE SEQUENCE</scope>
    <source>
        <strain evidence="2">B-35</strain>
    </source>
</reference>
<dbReference type="EMBL" id="CP104013">
    <property type="protein sequence ID" value="UYP48403.1"/>
    <property type="molecule type" value="Genomic_DNA"/>
</dbReference>
<dbReference type="Proteomes" id="UP001208689">
    <property type="component" value="Chromosome"/>
</dbReference>
<keyword evidence="1" id="KW-0472">Membrane</keyword>
<evidence type="ECO:0000313" key="2">
    <source>
        <dbReference type="EMBL" id="UYP48403.1"/>
    </source>
</evidence>
<keyword evidence="1" id="KW-0812">Transmembrane</keyword>
<gene>
    <name evidence="2" type="ORF">NEF87_004688</name>
</gene>
<organism evidence="2 3">
    <name type="scientific">Candidatus Lokiarchaeum ossiferum</name>
    <dbReference type="NCBI Taxonomy" id="2951803"/>
    <lineage>
        <taxon>Archaea</taxon>
        <taxon>Promethearchaeati</taxon>
        <taxon>Promethearchaeota</taxon>
        <taxon>Promethearchaeia</taxon>
        <taxon>Promethearchaeales</taxon>
        <taxon>Promethearchaeaceae</taxon>
        <taxon>Candidatus Lokiarchaeum</taxon>
    </lineage>
</organism>
<keyword evidence="1" id="KW-1133">Transmembrane helix</keyword>
<sequence length="75" mass="8195">MARLNTPKSTPGIILVFLLGFSGIILIIFFNQPIWSGVLLSGVLWTSAIVGLVQKIQNDKSKDVDPKSKIKIDSI</sequence>
<proteinExistence type="predicted"/>
<evidence type="ECO:0000313" key="3">
    <source>
        <dbReference type="Proteomes" id="UP001208689"/>
    </source>
</evidence>
<keyword evidence="3" id="KW-1185">Reference proteome</keyword>
<name>A0ABY6HY00_9ARCH</name>
<feature type="transmembrane region" description="Helical" evidence="1">
    <location>
        <begin position="12"/>
        <end position="29"/>
    </location>
</feature>
<accession>A0ABY6HY00</accession>
<evidence type="ECO:0000256" key="1">
    <source>
        <dbReference type="SAM" id="Phobius"/>
    </source>
</evidence>
<protein>
    <submittedName>
        <fullName evidence="2">Uncharacterized protein</fullName>
    </submittedName>
</protein>
<feature type="transmembrane region" description="Helical" evidence="1">
    <location>
        <begin position="35"/>
        <end position="53"/>
    </location>
</feature>